<evidence type="ECO:0000256" key="1">
    <source>
        <dbReference type="SAM" id="MobiDB-lite"/>
    </source>
</evidence>
<organism evidence="2 3">
    <name type="scientific">Trichoplax adhaerens</name>
    <name type="common">Trichoplax reptans</name>
    <dbReference type="NCBI Taxonomy" id="10228"/>
    <lineage>
        <taxon>Eukaryota</taxon>
        <taxon>Metazoa</taxon>
        <taxon>Placozoa</taxon>
        <taxon>Uniplacotomia</taxon>
        <taxon>Trichoplacea</taxon>
        <taxon>Trichoplacidae</taxon>
        <taxon>Trichoplax</taxon>
    </lineage>
</organism>
<dbReference type="PANTHER" id="PTHR33504:SF1">
    <property type="entry name" value="FAMILY WITH SEQUENCE SIMILARITY 90, MEMBER A1B"/>
    <property type="match status" value="1"/>
</dbReference>
<accession>B3RIZ5</accession>
<protein>
    <submittedName>
        <fullName evidence="2">Uncharacterized protein</fullName>
    </submittedName>
</protein>
<reference evidence="2 3" key="1">
    <citation type="journal article" date="2008" name="Nature">
        <title>The Trichoplax genome and the nature of placozoans.</title>
        <authorList>
            <person name="Srivastava M."/>
            <person name="Begovic E."/>
            <person name="Chapman J."/>
            <person name="Putnam N.H."/>
            <person name="Hellsten U."/>
            <person name="Kawashima T."/>
            <person name="Kuo A."/>
            <person name="Mitros T."/>
            <person name="Salamov A."/>
            <person name="Carpenter M.L."/>
            <person name="Signorovitch A.Y."/>
            <person name="Moreno M.A."/>
            <person name="Kamm K."/>
            <person name="Grimwood J."/>
            <person name="Schmutz J."/>
            <person name="Shapiro H."/>
            <person name="Grigoriev I.V."/>
            <person name="Buss L.W."/>
            <person name="Schierwater B."/>
            <person name="Dellaporta S.L."/>
            <person name="Rokhsar D.S."/>
        </authorList>
    </citation>
    <scope>NUCLEOTIDE SEQUENCE [LARGE SCALE GENOMIC DNA]</scope>
    <source>
        <strain evidence="2 3">Grell-BS-1999</strain>
    </source>
</reference>
<evidence type="ECO:0000313" key="2">
    <source>
        <dbReference type="EMBL" id="EDV29276.1"/>
    </source>
</evidence>
<dbReference type="AlphaFoldDB" id="B3RIZ5"/>
<keyword evidence="3" id="KW-1185">Reference proteome</keyword>
<proteinExistence type="predicted"/>
<evidence type="ECO:0000313" key="3">
    <source>
        <dbReference type="Proteomes" id="UP000009022"/>
    </source>
</evidence>
<sequence length="421" mass="48472">MWVLRTVAELAAKIKIGKQLSMNPEFSRMQDYPIATAGTYQSSWTEPFADSAATNENRGITALEIAQKNSKNKAINYSNDHYFRRYSFSTVEILAVRVIEKCWWSYRDRQVFKLLKDALCKAETSISFDVIRKICPTESELLKDKALSAKIRFRFGGQEFPPSILFKIYIDRRNLGVKYYNGRTIIKPASQAAADACKMMGYRKFYDQMIADAWDRECHEITDEIDVVTLQDYLKLQSNLDEKEAAKGGKENLWRRLSLENVPRHHIMHDVLSYMATGVITRKLVDQAPQMVDYYVPNSGLPLGPPILAQTPLSATTSNDRAGLPTNQETSQSKRRSRRAQKRVASMRKNYLNQDFESNEPNNDNKRQSNQVIGYRGTQQDRKSTSRTNIDDIIFEGNEWEEQAGELYEWSRGLSYDDDIN</sequence>
<dbReference type="EMBL" id="DS985241">
    <property type="protein sequence ID" value="EDV29276.1"/>
    <property type="molecule type" value="Genomic_DNA"/>
</dbReference>
<feature type="region of interest" description="Disordered" evidence="1">
    <location>
        <begin position="307"/>
        <end position="389"/>
    </location>
</feature>
<feature type="compositionally biased region" description="Basic residues" evidence="1">
    <location>
        <begin position="333"/>
        <end position="346"/>
    </location>
</feature>
<dbReference type="RefSeq" id="XP_002108478.1">
    <property type="nucleotide sequence ID" value="XM_002108442.1"/>
</dbReference>
<name>B3RIZ5_TRIAD</name>
<gene>
    <name evidence="2" type="ORF">TRIADDRAFT_51425</name>
</gene>
<feature type="compositionally biased region" description="Polar residues" evidence="1">
    <location>
        <begin position="311"/>
        <end position="330"/>
    </location>
</feature>
<dbReference type="OMA" id="NYWRRLN"/>
<dbReference type="CTD" id="6749692"/>
<dbReference type="Proteomes" id="UP000009022">
    <property type="component" value="Unassembled WGS sequence"/>
</dbReference>
<dbReference type="KEGG" id="tad:TRIADDRAFT_51425"/>
<dbReference type="HOGENOM" id="CLU_065443_0_0_1"/>
<dbReference type="eggNOG" id="ENOG502QUVK">
    <property type="taxonomic scope" value="Eukaryota"/>
</dbReference>
<dbReference type="GeneID" id="6749692"/>
<dbReference type="InParanoid" id="B3RIZ5"/>
<dbReference type="PANTHER" id="PTHR33504">
    <property type="entry name" value="NADH DEHYDROGENASE (UBIQUINONE) 1 BETA SUBCOMPLEX, 4"/>
    <property type="match status" value="1"/>
</dbReference>
<feature type="compositionally biased region" description="Polar residues" evidence="1">
    <location>
        <begin position="351"/>
        <end position="372"/>
    </location>
</feature>
<dbReference type="OrthoDB" id="10006090at2759"/>
<dbReference type="PhylomeDB" id="B3RIZ5"/>